<dbReference type="Gene3D" id="1.10.287.2620">
    <property type="match status" value="1"/>
</dbReference>
<dbReference type="InterPro" id="IPR026983">
    <property type="entry name" value="DHC"/>
</dbReference>
<accession>A0AAV7VNW4</accession>
<protein>
    <recommendedName>
        <fullName evidence="1">Dynein heavy chain linker domain-containing protein</fullName>
    </recommendedName>
</protein>
<reference evidence="2" key="1">
    <citation type="journal article" date="2022" name="bioRxiv">
        <title>Sequencing and chromosome-scale assembly of the giantPleurodeles waltlgenome.</title>
        <authorList>
            <person name="Brown T."/>
            <person name="Elewa A."/>
            <person name="Iarovenko S."/>
            <person name="Subramanian E."/>
            <person name="Araus A.J."/>
            <person name="Petzold A."/>
            <person name="Susuki M."/>
            <person name="Suzuki K.-i.T."/>
            <person name="Hayashi T."/>
            <person name="Toyoda A."/>
            <person name="Oliveira C."/>
            <person name="Osipova E."/>
            <person name="Leigh N.D."/>
            <person name="Simon A."/>
            <person name="Yun M.H."/>
        </authorList>
    </citation>
    <scope>NUCLEOTIDE SEQUENCE</scope>
    <source>
        <strain evidence="2">20211129_DDA</strain>
        <tissue evidence="2">Liver</tissue>
    </source>
</reference>
<dbReference type="GO" id="GO:0045505">
    <property type="term" value="F:dynein intermediate chain binding"/>
    <property type="evidence" value="ECO:0007669"/>
    <property type="project" value="InterPro"/>
</dbReference>
<dbReference type="Proteomes" id="UP001066276">
    <property type="component" value="Chromosome 2_1"/>
</dbReference>
<dbReference type="GO" id="GO:0007018">
    <property type="term" value="P:microtubule-based movement"/>
    <property type="evidence" value="ECO:0007669"/>
    <property type="project" value="InterPro"/>
</dbReference>
<keyword evidence="3" id="KW-1185">Reference proteome</keyword>
<organism evidence="2 3">
    <name type="scientific">Pleurodeles waltl</name>
    <name type="common">Iberian ribbed newt</name>
    <dbReference type="NCBI Taxonomy" id="8319"/>
    <lineage>
        <taxon>Eukaryota</taxon>
        <taxon>Metazoa</taxon>
        <taxon>Chordata</taxon>
        <taxon>Craniata</taxon>
        <taxon>Vertebrata</taxon>
        <taxon>Euteleostomi</taxon>
        <taxon>Amphibia</taxon>
        <taxon>Batrachia</taxon>
        <taxon>Caudata</taxon>
        <taxon>Salamandroidea</taxon>
        <taxon>Salamandridae</taxon>
        <taxon>Pleurodelinae</taxon>
        <taxon>Pleurodeles</taxon>
    </lineage>
</organism>
<gene>
    <name evidence="2" type="ORF">NDU88_006886</name>
</gene>
<proteinExistence type="predicted"/>
<dbReference type="Pfam" id="PF08393">
    <property type="entry name" value="DHC_N2"/>
    <property type="match status" value="1"/>
</dbReference>
<evidence type="ECO:0000259" key="1">
    <source>
        <dbReference type="Pfam" id="PF08393"/>
    </source>
</evidence>
<dbReference type="GO" id="GO:0051959">
    <property type="term" value="F:dynein light intermediate chain binding"/>
    <property type="evidence" value="ECO:0007669"/>
    <property type="project" value="InterPro"/>
</dbReference>
<evidence type="ECO:0000313" key="3">
    <source>
        <dbReference type="Proteomes" id="UP001066276"/>
    </source>
</evidence>
<dbReference type="GO" id="GO:0030286">
    <property type="term" value="C:dynein complex"/>
    <property type="evidence" value="ECO:0007669"/>
    <property type="project" value="InterPro"/>
</dbReference>
<dbReference type="InterPro" id="IPR013602">
    <property type="entry name" value="Dynein_heavy_linker"/>
</dbReference>
<dbReference type="EMBL" id="JANPWB010000003">
    <property type="protein sequence ID" value="KAJ1203092.1"/>
    <property type="molecule type" value="Genomic_DNA"/>
</dbReference>
<dbReference type="AlphaFoldDB" id="A0AAV7VNW4"/>
<dbReference type="PANTHER" id="PTHR46961">
    <property type="entry name" value="DYNEIN HEAVY CHAIN 1, AXONEMAL-LIKE PROTEIN"/>
    <property type="match status" value="1"/>
</dbReference>
<dbReference type="PANTHER" id="PTHR46961:SF18">
    <property type="entry name" value="DYNEIN AXONEMAL HEAVY CHAIN 5"/>
    <property type="match status" value="1"/>
</dbReference>
<comment type="caution">
    <text evidence="2">The sequence shown here is derived from an EMBL/GenBank/DDBJ whole genome shotgun (WGS) entry which is preliminary data.</text>
</comment>
<name>A0AAV7VNW4_PLEWA</name>
<evidence type="ECO:0000313" key="2">
    <source>
        <dbReference type="EMBL" id="KAJ1203092.1"/>
    </source>
</evidence>
<feature type="domain" description="Dynein heavy chain linker" evidence="1">
    <location>
        <begin position="103"/>
        <end position="213"/>
    </location>
</feature>
<sequence>MFLRGAGFGSSGTELQLKKSEWQSWGRGHLGDAEEMRVAKQGRSHSDQDVAMRVAKQSRSRMGEVNAVGAVKQGRSCMGEKSMQRDLHSRAVDTQVRLRQLEWQSLAEAAWVKVDAMRAAKQRRSCSGEVNAMCRKLPRALKEWQAFLDLKKTIDDFNECCPLLELMSNKAMMDRHWKRITDVTGHAFDVESEIFKLKNIMEAPLLKYKEEIEVR</sequence>